<evidence type="ECO:0000259" key="1">
    <source>
        <dbReference type="PROSITE" id="PS51186"/>
    </source>
</evidence>
<dbReference type="EMBL" id="WTYT01000003">
    <property type="protein sequence ID" value="MXO65769.1"/>
    <property type="molecule type" value="Genomic_DNA"/>
</dbReference>
<dbReference type="Proteomes" id="UP000438476">
    <property type="component" value="Unassembled WGS sequence"/>
</dbReference>
<dbReference type="SUPFAM" id="SSF55729">
    <property type="entry name" value="Acyl-CoA N-acyltransferases (Nat)"/>
    <property type="match status" value="1"/>
</dbReference>
<organism evidence="2 3">
    <name type="scientific">Altericroceibacterium endophyticum</name>
    <dbReference type="NCBI Taxonomy" id="1808508"/>
    <lineage>
        <taxon>Bacteria</taxon>
        <taxon>Pseudomonadati</taxon>
        <taxon>Pseudomonadota</taxon>
        <taxon>Alphaproteobacteria</taxon>
        <taxon>Sphingomonadales</taxon>
        <taxon>Erythrobacteraceae</taxon>
        <taxon>Altericroceibacterium</taxon>
    </lineage>
</organism>
<feature type="domain" description="N-acetyltransferase" evidence="1">
    <location>
        <begin position="6"/>
        <end position="138"/>
    </location>
</feature>
<gene>
    <name evidence="2" type="ORF">GRI91_08385</name>
</gene>
<dbReference type="PROSITE" id="PS51186">
    <property type="entry name" value="GNAT"/>
    <property type="match status" value="1"/>
</dbReference>
<dbReference type="GO" id="GO:0016747">
    <property type="term" value="F:acyltransferase activity, transferring groups other than amino-acyl groups"/>
    <property type="evidence" value="ECO:0007669"/>
    <property type="project" value="InterPro"/>
</dbReference>
<dbReference type="CDD" id="cd04301">
    <property type="entry name" value="NAT_SF"/>
    <property type="match status" value="1"/>
</dbReference>
<dbReference type="PANTHER" id="PTHR43233:SF1">
    <property type="entry name" value="FAMILY N-ACETYLTRANSFERASE, PUTATIVE (AFU_ORTHOLOGUE AFUA_6G03350)-RELATED"/>
    <property type="match status" value="1"/>
</dbReference>
<dbReference type="InterPro" id="IPR000182">
    <property type="entry name" value="GNAT_dom"/>
</dbReference>
<name>A0A6I4T5M9_9SPHN</name>
<dbReference type="PANTHER" id="PTHR43233">
    <property type="entry name" value="FAMILY N-ACETYLTRANSFERASE, PUTATIVE (AFU_ORTHOLOGUE AFUA_6G03350)-RELATED"/>
    <property type="match status" value="1"/>
</dbReference>
<reference evidence="2 3" key="1">
    <citation type="submission" date="2019-12" db="EMBL/GenBank/DDBJ databases">
        <title>Genomic-based taxomic classification of the family Erythrobacteraceae.</title>
        <authorList>
            <person name="Xu L."/>
        </authorList>
    </citation>
    <scope>NUCLEOTIDE SEQUENCE [LARGE SCALE GENOMIC DNA]</scope>
    <source>
        <strain evidence="2 3">LMG 29518</strain>
    </source>
</reference>
<accession>A0A6I4T5M9</accession>
<keyword evidence="3" id="KW-1185">Reference proteome</keyword>
<dbReference type="OrthoDB" id="9796129at2"/>
<dbReference type="Gene3D" id="3.40.630.30">
    <property type="match status" value="1"/>
</dbReference>
<evidence type="ECO:0000313" key="2">
    <source>
        <dbReference type="EMBL" id="MXO65769.1"/>
    </source>
</evidence>
<comment type="caution">
    <text evidence="2">The sequence shown here is derived from an EMBL/GenBank/DDBJ whole genome shotgun (WGS) entry which is preliminary data.</text>
</comment>
<dbReference type="Pfam" id="PF00583">
    <property type="entry name" value="Acetyltransf_1"/>
    <property type="match status" value="1"/>
</dbReference>
<sequence length="142" mass="15471">MLPSAYLLRRAIPEVEDYLRLRRDSGLTPHSRAAAQIGLPNSFLSVSVLLDEDMVGMGRVIGDGGLFFQIVDIAVLPAHQGKGLGKAIMATLMDDLRSRITDRAYVSLIADGQAHELYTQYGFEPVAPRSIGMAQFLDPARG</sequence>
<dbReference type="AlphaFoldDB" id="A0A6I4T5M9"/>
<proteinExistence type="predicted"/>
<evidence type="ECO:0000313" key="3">
    <source>
        <dbReference type="Proteomes" id="UP000438476"/>
    </source>
</evidence>
<protein>
    <submittedName>
        <fullName evidence="2">GNAT family N-acetyltransferase</fullName>
    </submittedName>
</protein>
<dbReference type="InterPro" id="IPR053144">
    <property type="entry name" value="Acetyltransferase_Butenolide"/>
</dbReference>
<dbReference type="InterPro" id="IPR016181">
    <property type="entry name" value="Acyl_CoA_acyltransferase"/>
</dbReference>
<keyword evidence="2" id="KW-0808">Transferase</keyword>